<dbReference type="EMBL" id="UYWY01019354">
    <property type="protein sequence ID" value="VDM36537.1"/>
    <property type="molecule type" value="Genomic_DNA"/>
</dbReference>
<keyword evidence="1" id="KW-0472">Membrane</keyword>
<accession>A0A183UA98</accession>
<sequence>MIVVTTFGTPGGQLAGDPLAKQLGVEPRAERSFPCNVVRIDVTDGRVIEGRVLRAGVLQRRNQSMQPMFDSLPSCTIIAVACCACFSCASIFCSFIRTIDPLILIDFDDC</sequence>
<proteinExistence type="predicted"/>
<keyword evidence="1" id="KW-0812">Transmembrane</keyword>
<dbReference type="WBParaSite" id="TCNE_0000541801-mRNA-1">
    <property type="protein sequence ID" value="TCNE_0000541801-mRNA-1"/>
    <property type="gene ID" value="TCNE_0000541801"/>
</dbReference>
<evidence type="ECO:0000313" key="2">
    <source>
        <dbReference type="EMBL" id="VDM36537.1"/>
    </source>
</evidence>
<evidence type="ECO:0000313" key="3">
    <source>
        <dbReference type="Proteomes" id="UP000050794"/>
    </source>
</evidence>
<keyword evidence="1" id="KW-1133">Transmembrane helix</keyword>
<reference evidence="2 3" key="2">
    <citation type="submission" date="2018-11" db="EMBL/GenBank/DDBJ databases">
        <authorList>
            <consortium name="Pathogen Informatics"/>
        </authorList>
    </citation>
    <scope>NUCLEOTIDE SEQUENCE [LARGE SCALE GENOMIC DNA]</scope>
</reference>
<protein>
    <submittedName>
        <fullName evidence="4">MOSC domain-containing protein</fullName>
    </submittedName>
</protein>
<name>A0A183UA98_TOXCA</name>
<evidence type="ECO:0000313" key="4">
    <source>
        <dbReference type="WBParaSite" id="TCNE_0000541801-mRNA-1"/>
    </source>
</evidence>
<reference evidence="4" key="1">
    <citation type="submission" date="2016-06" db="UniProtKB">
        <authorList>
            <consortium name="WormBaseParasite"/>
        </authorList>
    </citation>
    <scope>IDENTIFICATION</scope>
</reference>
<organism evidence="3 4">
    <name type="scientific">Toxocara canis</name>
    <name type="common">Canine roundworm</name>
    <dbReference type="NCBI Taxonomy" id="6265"/>
    <lineage>
        <taxon>Eukaryota</taxon>
        <taxon>Metazoa</taxon>
        <taxon>Ecdysozoa</taxon>
        <taxon>Nematoda</taxon>
        <taxon>Chromadorea</taxon>
        <taxon>Rhabditida</taxon>
        <taxon>Spirurina</taxon>
        <taxon>Ascaridomorpha</taxon>
        <taxon>Ascaridoidea</taxon>
        <taxon>Toxocaridae</taxon>
        <taxon>Toxocara</taxon>
    </lineage>
</organism>
<evidence type="ECO:0000256" key="1">
    <source>
        <dbReference type="SAM" id="Phobius"/>
    </source>
</evidence>
<feature type="transmembrane region" description="Helical" evidence="1">
    <location>
        <begin position="71"/>
        <end position="96"/>
    </location>
</feature>
<dbReference type="Proteomes" id="UP000050794">
    <property type="component" value="Unassembled WGS sequence"/>
</dbReference>
<gene>
    <name evidence="2" type="ORF">TCNE_LOCUS5418</name>
</gene>
<dbReference type="AlphaFoldDB" id="A0A183UA98"/>
<keyword evidence="3" id="KW-1185">Reference proteome</keyword>